<dbReference type="AlphaFoldDB" id="A0A8C2M8L5"/>
<evidence type="ECO:0000313" key="2">
    <source>
        <dbReference type="Proteomes" id="UP000694386"/>
    </source>
</evidence>
<dbReference type="Ensembl" id="ENSCGRT00001020057.1">
    <property type="protein sequence ID" value="ENSCGRP00001015814.1"/>
    <property type="gene ID" value="ENSCGRG00001016329.1"/>
</dbReference>
<sequence length="28" mass="3132">TYQFCLNGARVNTLASFGMELELRGVQL</sequence>
<accession>A0A8C2M8L5</accession>
<proteinExistence type="predicted"/>
<name>A0A8C2M8L5_CRIGR</name>
<dbReference type="Proteomes" id="UP000694386">
    <property type="component" value="Unplaced"/>
</dbReference>
<reference evidence="1" key="2">
    <citation type="submission" date="2025-09" db="UniProtKB">
        <authorList>
            <consortium name="Ensembl"/>
        </authorList>
    </citation>
    <scope>IDENTIFICATION</scope>
</reference>
<organism evidence="1 2">
    <name type="scientific">Cricetulus griseus</name>
    <name type="common">Chinese hamster</name>
    <name type="synonym">Cricetulus barabensis griseus</name>
    <dbReference type="NCBI Taxonomy" id="10029"/>
    <lineage>
        <taxon>Eukaryota</taxon>
        <taxon>Metazoa</taxon>
        <taxon>Chordata</taxon>
        <taxon>Craniata</taxon>
        <taxon>Vertebrata</taxon>
        <taxon>Euteleostomi</taxon>
        <taxon>Mammalia</taxon>
        <taxon>Eutheria</taxon>
        <taxon>Euarchontoglires</taxon>
        <taxon>Glires</taxon>
        <taxon>Rodentia</taxon>
        <taxon>Myomorpha</taxon>
        <taxon>Muroidea</taxon>
        <taxon>Cricetidae</taxon>
        <taxon>Cricetinae</taxon>
        <taxon>Cricetulus</taxon>
    </lineage>
</organism>
<protein>
    <submittedName>
        <fullName evidence="1">Predicted gene, 26741</fullName>
    </submittedName>
</protein>
<reference evidence="1" key="1">
    <citation type="submission" date="2025-08" db="UniProtKB">
        <authorList>
            <consortium name="Ensembl"/>
        </authorList>
    </citation>
    <scope>IDENTIFICATION</scope>
</reference>
<evidence type="ECO:0000313" key="1">
    <source>
        <dbReference type="Ensembl" id="ENSCGRP00001015814.1"/>
    </source>
</evidence>